<protein>
    <submittedName>
        <fullName evidence="1">T9SS type A sorting domain-containing protein</fullName>
    </submittedName>
</protein>
<keyword evidence="2" id="KW-1185">Reference proteome</keyword>
<organism evidence="1 2">
    <name type="scientific">Hymenobacter telluris</name>
    <dbReference type="NCBI Taxonomy" id="2816474"/>
    <lineage>
        <taxon>Bacteria</taxon>
        <taxon>Pseudomonadati</taxon>
        <taxon>Bacteroidota</taxon>
        <taxon>Cytophagia</taxon>
        <taxon>Cytophagales</taxon>
        <taxon>Hymenobacteraceae</taxon>
        <taxon>Hymenobacter</taxon>
    </lineage>
</organism>
<proteinExistence type="predicted"/>
<name>A0A939EXE1_9BACT</name>
<dbReference type="EMBL" id="JAFLQZ010000008">
    <property type="protein sequence ID" value="MBO0358939.1"/>
    <property type="molecule type" value="Genomic_DNA"/>
</dbReference>
<comment type="caution">
    <text evidence="1">The sequence shown here is derived from an EMBL/GenBank/DDBJ whole genome shotgun (WGS) entry which is preliminary data.</text>
</comment>
<accession>A0A939EXE1</accession>
<reference evidence="1" key="1">
    <citation type="submission" date="2021-03" db="EMBL/GenBank/DDBJ databases">
        <authorList>
            <person name="Kim M.K."/>
        </authorList>
    </citation>
    <scope>NUCLEOTIDE SEQUENCE</scope>
    <source>
        <strain evidence="1">BT186</strain>
    </source>
</reference>
<dbReference type="Proteomes" id="UP000664144">
    <property type="component" value="Unassembled WGS sequence"/>
</dbReference>
<sequence length="611" mass="64361">MSLPPAALWTLSVTTATGRTGQATVAGGNAMYWEATLNNLNGGRILQNNSAQFDALNAATNIACWQQQTSLNFSATDLDGDELVYSLEQPLSGCNNPIGYLNYVTNGLINIGSTAAPCFAQVPGSPSYSAVFPIASFNLTGPACPATRSATPYFRFNATTGSFTFQPAIYDSQDLDRNKYVVVGKVSEYRRINNVRTLIGTVRREMLVIVTDCGTNRPPAVPVAVSNNLNSGAVIVNTVDSTFVQVSTCNATRVLIRFSDPNANDLLTVTVPNLIALTPSDPSYLPTDVGTFQITGNGTRQPVGVLNMQPDVAFAGITFRIPIQIRDNGCPVAGVQNRIIVLTIRNRSVGQITVAGVAGSAICAGSPATLTARALRPDSVIVPVPNPTTLLANFTYRWESANGLAPADQNSRVVTVNPTQTTRYIVHITTTNFRSAPIPTCVDTASVLVRVVATPPQPSIMEVGNELFSSAPVGNQWYFNGQPLAGATAASLVPPVPGSYTVVTSTIGTLPVCSSLPSLPYTVVLRGTGNVQISPNPTANGRFIVQLTGYEQPVVLTVFNTLGRQLTAITVAAPNPAGTTQALDLAGATAGVYVVRVVTAGSVKVQRVVRE</sequence>
<evidence type="ECO:0000313" key="2">
    <source>
        <dbReference type="Proteomes" id="UP000664144"/>
    </source>
</evidence>
<gene>
    <name evidence="1" type="ORF">J0X19_13355</name>
</gene>
<dbReference type="InterPro" id="IPR026444">
    <property type="entry name" value="Secre_tail"/>
</dbReference>
<dbReference type="NCBIfam" id="TIGR04183">
    <property type="entry name" value="Por_Secre_tail"/>
    <property type="match status" value="1"/>
</dbReference>
<dbReference type="AlphaFoldDB" id="A0A939EXE1"/>
<evidence type="ECO:0000313" key="1">
    <source>
        <dbReference type="EMBL" id="MBO0358939.1"/>
    </source>
</evidence>